<proteinExistence type="predicted"/>
<sequence length="54" mass="6083">MNSKDSNRLLVCGIDPGRLGSFFAVDEVGRPDFKITMPLMGNKIDPYGIWRLLK</sequence>
<organism evidence="1">
    <name type="scientific">marine sediment metagenome</name>
    <dbReference type="NCBI Taxonomy" id="412755"/>
    <lineage>
        <taxon>unclassified sequences</taxon>
        <taxon>metagenomes</taxon>
        <taxon>ecological metagenomes</taxon>
    </lineage>
</organism>
<feature type="non-terminal residue" evidence="1">
    <location>
        <position position="54"/>
    </location>
</feature>
<comment type="caution">
    <text evidence="1">The sequence shown here is derived from an EMBL/GenBank/DDBJ whole genome shotgun (WGS) entry which is preliminary data.</text>
</comment>
<protein>
    <submittedName>
        <fullName evidence="1">Uncharacterized protein</fullName>
    </submittedName>
</protein>
<accession>X0Y1N7</accession>
<reference evidence="1" key="1">
    <citation type="journal article" date="2014" name="Front. Microbiol.">
        <title>High frequency of phylogenetically diverse reductive dehalogenase-homologous genes in deep subseafloor sedimentary metagenomes.</title>
        <authorList>
            <person name="Kawai M."/>
            <person name="Futagami T."/>
            <person name="Toyoda A."/>
            <person name="Takaki Y."/>
            <person name="Nishi S."/>
            <person name="Hori S."/>
            <person name="Arai W."/>
            <person name="Tsubouchi T."/>
            <person name="Morono Y."/>
            <person name="Uchiyama I."/>
            <person name="Ito T."/>
            <person name="Fujiyama A."/>
            <person name="Inagaki F."/>
            <person name="Takami H."/>
        </authorList>
    </citation>
    <scope>NUCLEOTIDE SEQUENCE</scope>
    <source>
        <strain evidence="1">Expedition CK06-06</strain>
    </source>
</reference>
<dbReference type="AlphaFoldDB" id="X0Y1N7"/>
<gene>
    <name evidence="1" type="ORF">S01H1_64656</name>
</gene>
<evidence type="ECO:0000313" key="1">
    <source>
        <dbReference type="EMBL" id="GAG30816.1"/>
    </source>
</evidence>
<name>X0Y1N7_9ZZZZ</name>
<dbReference type="EMBL" id="BARS01042623">
    <property type="protein sequence ID" value="GAG30816.1"/>
    <property type="molecule type" value="Genomic_DNA"/>
</dbReference>